<comment type="caution">
    <text evidence="2">The sequence shown here is derived from an EMBL/GenBank/DDBJ whole genome shotgun (WGS) entry which is preliminary data.</text>
</comment>
<keyword evidence="3" id="KW-1185">Reference proteome</keyword>
<dbReference type="CDD" id="cd03043">
    <property type="entry name" value="GST_N_1"/>
    <property type="match status" value="1"/>
</dbReference>
<name>A0ABP7MYR4_9GAMM</name>
<dbReference type="PROSITE" id="PS50404">
    <property type="entry name" value="GST_NTER"/>
    <property type="match status" value="1"/>
</dbReference>
<dbReference type="SUPFAM" id="SSF47616">
    <property type="entry name" value="GST C-terminal domain-like"/>
    <property type="match status" value="1"/>
</dbReference>
<evidence type="ECO:0000313" key="2">
    <source>
        <dbReference type="EMBL" id="GAA3932897.1"/>
    </source>
</evidence>
<dbReference type="PANTHER" id="PTHR42673">
    <property type="entry name" value="MALEYLACETOACETATE ISOMERASE"/>
    <property type="match status" value="1"/>
</dbReference>
<reference evidence="3" key="1">
    <citation type="journal article" date="2019" name="Int. J. Syst. Evol. Microbiol.">
        <title>The Global Catalogue of Microorganisms (GCM) 10K type strain sequencing project: providing services to taxonomists for standard genome sequencing and annotation.</title>
        <authorList>
            <consortium name="The Broad Institute Genomics Platform"/>
            <consortium name="The Broad Institute Genome Sequencing Center for Infectious Disease"/>
            <person name="Wu L."/>
            <person name="Ma J."/>
        </authorList>
    </citation>
    <scope>NUCLEOTIDE SEQUENCE [LARGE SCALE GENOMIC DNA]</scope>
    <source>
        <strain evidence="3">JCM 17551</strain>
    </source>
</reference>
<protein>
    <submittedName>
        <fullName evidence="2">Glutathione S-transferase family protein</fullName>
    </submittedName>
</protein>
<dbReference type="InterPro" id="IPR036249">
    <property type="entry name" value="Thioredoxin-like_sf"/>
</dbReference>
<evidence type="ECO:0000259" key="1">
    <source>
        <dbReference type="PROSITE" id="PS50404"/>
    </source>
</evidence>
<dbReference type="CDD" id="cd03194">
    <property type="entry name" value="GST_C_3"/>
    <property type="match status" value="1"/>
</dbReference>
<dbReference type="PANTHER" id="PTHR42673:SF4">
    <property type="entry name" value="MALEYLACETOACETATE ISOMERASE"/>
    <property type="match status" value="1"/>
</dbReference>
<dbReference type="Pfam" id="PF13409">
    <property type="entry name" value="GST_N_2"/>
    <property type="match status" value="1"/>
</dbReference>
<gene>
    <name evidence="2" type="ORF">GCM10022277_32220</name>
</gene>
<dbReference type="Gene3D" id="1.20.1050.10">
    <property type="match status" value="1"/>
</dbReference>
<dbReference type="SFLD" id="SFLDS00019">
    <property type="entry name" value="Glutathione_Transferase_(cytos"/>
    <property type="match status" value="1"/>
</dbReference>
<dbReference type="EMBL" id="BAABBN010000007">
    <property type="protein sequence ID" value="GAA3932897.1"/>
    <property type="molecule type" value="Genomic_DNA"/>
</dbReference>
<dbReference type="RefSeq" id="WP_344799594.1">
    <property type="nucleotide sequence ID" value="NZ_BAABBN010000007.1"/>
</dbReference>
<dbReference type="InterPro" id="IPR036282">
    <property type="entry name" value="Glutathione-S-Trfase_C_sf"/>
</dbReference>
<dbReference type="Pfam" id="PF13410">
    <property type="entry name" value="GST_C_2"/>
    <property type="match status" value="1"/>
</dbReference>
<dbReference type="InterPro" id="IPR040079">
    <property type="entry name" value="Glutathione_S-Trfase"/>
</dbReference>
<dbReference type="Gene3D" id="3.40.30.10">
    <property type="entry name" value="Glutaredoxin"/>
    <property type="match status" value="1"/>
</dbReference>
<accession>A0ABP7MYR4</accession>
<sequence length="216" mass="24733">MQLVIGNKNYSSWSLRPWLLMKHAGLKFEEIRIPLNTATTKADLAEYSPTLKVPVLIDQGNTIWDSLAILEYISEKYMDHKGWPQDASTRAVGRSAAAEMHSGFPAIRNELPMNCKIDIKLPLSPAVREEVDRVEALWTELREEFASYGPWLLGEFSILDCMFAPMAIRFSGYQVDMNSICQSYIDYLLSDPYMEQWTHEGKKESEVILASEISYR</sequence>
<proteinExistence type="predicted"/>
<dbReference type="SUPFAM" id="SSF52833">
    <property type="entry name" value="Thioredoxin-like"/>
    <property type="match status" value="1"/>
</dbReference>
<organism evidence="2 3">
    <name type="scientific">Litoribacillus peritrichatus</name>
    <dbReference type="NCBI Taxonomy" id="718191"/>
    <lineage>
        <taxon>Bacteria</taxon>
        <taxon>Pseudomonadati</taxon>
        <taxon>Pseudomonadota</taxon>
        <taxon>Gammaproteobacteria</taxon>
        <taxon>Oceanospirillales</taxon>
        <taxon>Oceanospirillaceae</taxon>
        <taxon>Litoribacillus</taxon>
    </lineage>
</organism>
<dbReference type="InterPro" id="IPR004045">
    <property type="entry name" value="Glutathione_S-Trfase_N"/>
</dbReference>
<evidence type="ECO:0000313" key="3">
    <source>
        <dbReference type="Proteomes" id="UP001501565"/>
    </source>
</evidence>
<feature type="domain" description="GST N-terminal" evidence="1">
    <location>
        <begin position="1"/>
        <end position="81"/>
    </location>
</feature>
<dbReference type="Proteomes" id="UP001501565">
    <property type="component" value="Unassembled WGS sequence"/>
</dbReference>